<dbReference type="InterPro" id="IPR032675">
    <property type="entry name" value="LRR_dom_sf"/>
</dbReference>
<dbReference type="InterPro" id="IPR001611">
    <property type="entry name" value="Leu-rich_rpt"/>
</dbReference>
<dbReference type="Ensembl" id="ENSSFAT00005058372.1">
    <property type="protein sequence ID" value="ENSSFAP00005056653.1"/>
    <property type="gene ID" value="ENSSFAG00005026776.1"/>
</dbReference>
<keyword evidence="1" id="KW-0433">Leucine-rich repeat</keyword>
<evidence type="ECO:0000313" key="4">
    <source>
        <dbReference type="Ensembl" id="ENSSFAP00005056653.1"/>
    </source>
</evidence>
<feature type="region of interest" description="Disordered" evidence="3">
    <location>
        <begin position="465"/>
        <end position="490"/>
    </location>
</feature>
<dbReference type="PANTHER" id="PTHR15454">
    <property type="entry name" value="NISCHARIN RELATED"/>
    <property type="match status" value="1"/>
</dbReference>
<evidence type="ECO:0000256" key="2">
    <source>
        <dbReference type="ARBA" id="ARBA00022737"/>
    </source>
</evidence>
<reference evidence="4" key="2">
    <citation type="submission" date="2025-08" db="UniProtKB">
        <authorList>
            <consortium name="Ensembl"/>
        </authorList>
    </citation>
    <scope>IDENTIFICATION</scope>
</reference>
<evidence type="ECO:0008006" key="6">
    <source>
        <dbReference type="Google" id="ProtNLM"/>
    </source>
</evidence>
<dbReference type="PROSITE" id="PS51450">
    <property type="entry name" value="LRR"/>
    <property type="match status" value="3"/>
</dbReference>
<sequence>MFTLPAPANSPSVHCYWTQGRLFPGNRLKTNPRASFSERRQAGDVHRQTTAAFHFTIHKLLLSVMSSNSLSDVLEKQIRSLCLKDFPCGEGRWVSLFISVLRRKRKKKMKLFCLSPETESADALLDLVSCPRSPWRLDEAWSPQAASLRRLAVLTPECLHTDFIHSYFTTLRIVNRDVSVVDDGLLKFSKLEELVLSANQISEIPAENLPATLKILELCANRLTSLSSLTRRPLPHLQHLGLSSNCLGSQEDISSLTGKHWPRLVSLDLSDCEFQHQQELLQALSSLPLLKTLVLEGNPLTLTPCYPGLAVDSLPQLSCLDSSWISPEERLLFKGFSEMNDVKVDVAAATVNVGRTRGIPDPATRVDDKAPDFPVVTYSYFITYEFLSHQMSSDMLRVLWRHSQKVSSETKLEGSSTGQVTEGGSSEAELQSDCDGDTLKTATEASSEESCLNAPHGIITQHITPALPDASGHTDRTGSGVSAVIQGPPHWHSETLPRKLKIKISSILSMTGLNVIFLISVKSLTNAFREPLGHCSRITLVHTPQIIHLLLKSSFRCQNQRSV</sequence>
<reference evidence="4" key="1">
    <citation type="submission" date="2019-06" db="EMBL/GenBank/DDBJ databases">
        <authorList>
            <consortium name="Wellcome Sanger Institute Data Sharing"/>
        </authorList>
    </citation>
    <scope>NUCLEOTIDE SEQUENCE [LARGE SCALE GENOMIC DNA]</scope>
</reference>
<protein>
    <recommendedName>
        <fullName evidence="6">Leucine rich repeat containing 43</fullName>
    </recommendedName>
</protein>
<dbReference type="Proteomes" id="UP000472267">
    <property type="component" value="Chromosome 12"/>
</dbReference>
<keyword evidence="2" id="KW-0677">Repeat</keyword>
<name>A0A672JQM0_SALFA</name>
<reference evidence="4" key="3">
    <citation type="submission" date="2025-09" db="UniProtKB">
        <authorList>
            <consortium name="Ensembl"/>
        </authorList>
    </citation>
    <scope>IDENTIFICATION</scope>
</reference>
<dbReference type="InParanoid" id="A0A672JQM0"/>
<evidence type="ECO:0000256" key="3">
    <source>
        <dbReference type="SAM" id="MobiDB-lite"/>
    </source>
</evidence>
<evidence type="ECO:0000256" key="1">
    <source>
        <dbReference type="ARBA" id="ARBA00022614"/>
    </source>
</evidence>
<dbReference type="Gene3D" id="3.80.10.10">
    <property type="entry name" value="Ribonuclease Inhibitor"/>
    <property type="match status" value="2"/>
</dbReference>
<keyword evidence="5" id="KW-1185">Reference proteome</keyword>
<organism evidence="4 5">
    <name type="scientific">Salarias fasciatus</name>
    <name type="common">Jewelled blenny</name>
    <name type="synonym">Blennius fasciatus</name>
    <dbReference type="NCBI Taxonomy" id="181472"/>
    <lineage>
        <taxon>Eukaryota</taxon>
        <taxon>Metazoa</taxon>
        <taxon>Chordata</taxon>
        <taxon>Craniata</taxon>
        <taxon>Vertebrata</taxon>
        <taxon>Euteleostomi</taxon>
        <taxon>Actinopterygii</taxon>
        <taxon>Neopterygii</taxon>
        <taxon>Teleostei</taxon>
        <taxon>Neoteleostei</taxon>
        <taxon>Acanthomorphata</taxon>
        <taxon>Ovalentaria</taxon>
        <taxon>Blenniimorphae</taxon>
        <taxon>Blenniiformes</taxon>
        <taxon>Blennioidei</taxon>
        <taxon>Blenniidae</taxon>
        <taxon>Salariinae</taxon>
        <taxon>Salarias</taxon>
    </lineage>
</organism>
<proteinExistence type="predicted"/>
<feature type="region of interest" description="Disordered" evidence="3">
    <location>
        <begin position="407"/>
        <end position="433"/>
    </location>
</feature>
<evidence type="ECO:0000313" key="5">
    <source>
        <dbReference type="Proteomes" id="UP000472267"/>
    </source>
</evidence>
<feature type="compositionally biased region" description="Polar residues" evidence="3">
    <location>
        <begin position="407"/>
        <end position="424"/>
    </location>
</feature>
<dbReference type="GO" id="GO:0005737">
    <property type="term" value="C:cytoplasm"/>
    <property type="evidence" value="ECO:0007669"/>
    <property type="project" value="TreeGrafter"/>
</dbReference>
<accession>A0A672JQM0</accession>
<dbReference type="PANTHER" id="PTHR15454:SF19">
    <property type="entry name" value="LEUCINE-RICH REPEAT-CONTAINING PROTEIN 51"/>
    <property type="match status" value="1"/>
</dbReference>
<dbReference type="SUPFAM" id="SSF52058">
    <property type="entry name" value="L domain-like"/>
    <property type="match status" value="1"/>
</dbReference>
<dbReference type="AlphaFoldDB" id="A0A672JQM0"/>